<dbReference type="PANTHER" id="PTHR39158">
    <property type="entry name" value="OS08G0560600 PROTEIN"/>
    <property type="match status" value="1"/>
</dbReference>
<evidence type="ECO:0000256" key="1">
    <source>
        <dbReference type="SAM" id="Coils"/>
    </source>
</evidence>
<feature type="coiled-coil region" evidence="1">
    <location>
        <begin position="306"/>
        <end position="333"/>
    </location>
</feature>
<dbReference type="InterPro" id="IPR001623">
    <property type="entry name" value="DnaJ_domain"/>
</dbReference>
<reference evidence="3" key="1">
    <citation type="submission" date="2021-12" db="EMBL/GenBank/DDBJ databases">
        <authorList>
            <person name="King R."/>
        </authorList>
    </citation>
    <scope>NUCLEOTIDE SEQUENCE</scope>
</reference>
<dbReference type="SUPFAM" id="SSF46565">
    <property type="entry name" value="Chaperone J-domain"/>
    <property type="match status" value="1"/>
</dbReference>
<dbReference type="Pfam" id="PF00226">
    <property type="entry name" value="DnaJ"/>
    <property type="match status" value="1"/>
</dbReference>
<feature type="domain" description="J" evidence="2">
    <location>
        <begin position="45"/>
        <end position="111"/>
    </location>
</feature>
<organism evidence="3 4">
    <name type="scientific">Bemisia tabaci</name>
    <name type="common">Sweetpotato whitefly</name>
    <name type="synonym">Aleurodes tabaci</name>
    <dbReference type="NCBI Taxonomy" id="7038"/>
    <lineage>
        <taxon>Eukaryota</taxon>
        <taxon>Metazoa</taxon>
        <taxon>Ecdysozoa</taxon>
        <taxon>Arthropoda</taxon>
        <taxon>Hexapoda</taxon>
        <taxon>Insecta</taxon>
        <taxon>Pterygota</taxon>
        <taxon>Neoptera</taxon>
        <taxon>Paraneoptera</taxon>
        <taxon>Hemiptera</taxon>
        <taxon>Sternorrhyncha</taxon>
        <taxon>Aleyrodoidea</taxon>
        <taxon>Aleyrodidae</taxon>
        <taxon>Aleyrodinae</taxon>
        <taxon>Bemisia</taxon>
    </lineage>
</organism>
<dbReference type="Gene3D" id="1.10.287.110">
    <property type="entry name" value="DnaJ domain"/>
    <property type="match status" value="1"/>
</dbReference>
<keyword evidence="1" id="KW-0175">Coiled coil</keyword>
<evidence type="ECO:0000259" key="2">
    <source>
        <dbReference type="PROSITE" id="PS50076"/>
    </source>
</evidence>
<dbReference type="AlphaFoldDB" id="A0A9P0AAJ1"/>
<protein>
    <recommendedName>
        <fullName evidence="2">J domain-containing protein</fullName>
    </recommendedName>
</protein>
<dbReference type="CDD" id="cd06257">
    <property type="entry name" value="DnaJ"/>
    <property type="match status" value="1"/>
</dbReference>
<evidence type="ECO:0000313" key="4">
    <source>
        <dbReference type="Proteomes" id="UP001152759"/>
    </source>
</evidence>
<evidence type="ECO:0000313" key="3">
    <source>
        <dbReference type="EMBL" id="CAH0387285.1"/>
    </source>
</evidence>
<keyword evidence="4" id="KW-1185">Reference proteome</keyword>
<dbReference type="PANTHER" id="PTHR39158:SF1">
    <property type="entry name" value="DNAJ HOMOLOG SUBFAMILY C MEMBER 28"/>
    <property type="match status" value="1"/>
</dbReference>
<accession>A0A9P0AAJ1</accession>
<dbReference type="SMART" id="SM00271">
    <property type="entry name" value="DnaJ"/>
    <property type="match status" value="1"/>
</dbReference>
<dbReference type="InterPro" id="IPR052573">
    <property type="entry name" value="DnaJ_C_subfamily_28"/>
</dbReference>
<dbReference type="InterPro" id="IPR036869">
    <property type="entry name" value="J_dom_sf"/>
</dbReference>
<dbReference type="EMBL" id="OU963864">
    <property type="protein sequence ID" value="CAH0387285.1"/>
    <property type="molecule type" value="Genomic_DNA"/>
</dbReference>
<proteinExistence type="predicted"/>
<sequence>MIKFVGPEFLKMFNGIPSACRVSAKHIYVSMREFRLPAKDEEYRKYYSLLGVKDGSDQEVVRHAFVTLAKQYHPDSDSPKRSTEKFREIEHAYRMLRNKIKEMRDEGDQNLGTYRQEKRRRVNNDEVQEFDIKHTAPQHRQYLTLNGDGRGNPLERQRQHQKIKAANAMEKVFDHKIARIQKLLDEATKSFDDENSLVVQDQKKAKDGLTRYGMERLVEDLIQESMARGDFDNLEGSGKPLKQLNEYNPYIDFSTHKMNQIMIDNGFMPTWITLQKEIRDDSDHIRSMLTRMRANYGAYPLPKGEERSWRDSVMKLEDQVEKLNKKIGKFNLTVPILDKQMLLFDLMKESEKILINGKAATDSSRSCSAEKLDSRDKDATGMFTGLINTVLQRVCRQG</sequence>
<dbReference type="Proteomes" id="UP001152759">
    <property type="component" value="Chromosome 3"/>
</dbReference>
<dbReference type="InterPro" id="IPR018961">
    <property type="entry name" value="DnaJ_homolog_subfam-C_membr-28"/>
</dbReference>
<gene>
    <name evidence="3" type="ORF">BEMITA_LOCUS6323</name>
</gene>
<dbReference type="PROSITE" id="PS50076">
    <property type="entry name" value="DNAJ_2"/>
    <property type="match status" value="1"/>
</dbReference>
<name>A0A9P0AAJ1_BEMTA</name>
<dbReference type="PRINTS" id="PR00625">
    <property type="entry name" value="JDOMAIN"/>
</dbReference>
<dbReference type="Pfam" id="PF09350">
    <property type="entry name" value="DJC28_CD"/>
    <property type="match status" value="1"/>
</dbReference>